<feature type="transmembrane region" description="Helical" evidence="1">
    <location>
        <begin position="77"/>
        <end position="94"/>
    </location>
</feature>
<feature type="transmembrane region" description="Helical" evidence="1">
    <location>
        <begin position="25"/>
        <end position="44"/>
    </location>
</feature>
<feature type="transmembrane region" description="Helical" evidence="1">
    <location>
        <begin position="180"/>
        <end position="199"/>
    </location>
</feature>
<organism evidence="2 3">
    <name type="scientific">Streptacidiphilus cavernicola</name>
    <dbReference type="NCBI Taxonomy" id="3342716"/>
    <lineage>
        <taxon>Bacteria</taxon>
        <taxon>Bacillati</taxon>
        <taxon>Actinomycetota</taxon>
        <taxon>Actinomycetes</taxon>
        <taxon>Kitasatosporales</taxon>
        <taxon>Streptomycetaceae</taxon>
        <taxon>Streptacidiphilus</taxon>
    </lineage>
</organism>
<comment type="caution">
    <text evidence="2">The sequence shown here is derived from an EMBL/GenBank/DDBJ whole genome shotgun (WGS) entry which is preliminary data.</text>
</comment>
<reference evidence="2 3" key="1">
    <citation type="submission" date="2024-09" db="EMBL/GenBank/DDBJ databases">
        <authorList>
            <person name="Lee S.D."/>
        </authorList>
    </citation>
    <scope>NUCLEOTIDE SEQUENCE [LARGE SCALE GENOMIC DNA]</scope>
    <source>
        <strain evidence="2 3">N1-5</strain>
    </source>
</reference>
<sequence>MTTINVPTPAATTGTAVRPRHRPTALAVVGVAYSLSWIAALSVGPGNVSATADGQQIAAAYGAQKVGATAQYLLSEGLPALGLALVGLALARAARRAGLLRAARTTAVAALSAAAISTVQCVLGLVLVLSSVPRGATGEAHLLFELVNRMDGVKMLVLAVLALAGASLSRSGVAATWLRLPGYALALTIAGSGIGYLLLLGGLTSLAYLSLPLLMLWVTSTGISLPRKAR</sequence>
<keyword evidence="1" id="KW-0472">Membrane</keyword>
<evidence type="ECO:0000313" key="2">
    <source>
        <dbReference type="EMBL" id="MFC1403518.1"/>
    </source>
</evidence>
<keyword evidence="1" id="KW-1133">Transmembrane helix</keyword>
<protein>
    <recommendedName>
        <fullName evidence="4">DUF4386 domain-containing protein</fullName>
    </recommendedName>
</protein>
<gene>
    <name evidence="2" type="ORF">ACEZDJ_19695</name>
</gene>
<feature type="transmembrane region" description="Helical" evidence="1">
    <location>
        <begin position="205"/>
        <end position="225"/>
    </location>
</feature>
<dbReference type="Proteomes" id="UP001592528">
    <property type="component" value="Unassembled WGS sequence"/>
</dbReference>
<accession>A0ABV6UPW6</accession>
<proteinExistence type="predicted"/>
<feature type="transmembrane region" description="Helical" evidence="1">
    <location>
        <begin position="152"/>
        <end position="168"/>
    </location>
</feature>
<evidence type="ECO:0000313" key="3">
    <source>
        <dbReference type="Proteomes" id="UP001592528"/>
    </source>
</evidence>
<dbReference type="EMBL" id="JBHEZZ010000010">
    <property type="protein sequence ID" value="MFC1403518.1"/>
    <property type="molecule type" value="Genomic_DNA"/>
</dbReference>
<name>A0ABV6UPW6_9ACTN</name>
<dbReference type="RefSeq" id="WP_030255270.1">
    <property type="nucleotide sequence ID" value="NZ_JBHEZZ010000010.1"/>
</dbReference>
<feature type="transmembrane region" description="Helical" evidence="1">
    <location>
        <begin position="106"/>
        <end position="132"/>
    </location>
</feature>
<keyword evidence="1" id="KW-0812">Transmembrane</keyword>
<evidence type="ECO:0000256" key="1">
    <source>
        <dbReference type="SAM" id="Phobius"/>
    </source>
</evidence>
<keyword evidence="3" id="KW-1185">Reference proteome</keyword>
<evidence type="ECO:0008006" key="4">
    <source>
        <dbReference type="Google" id="ProtNLM"/>
    </source>
</evidence>